<keyword evidence="1" id="KW-0175">Coiled coil</keyword>
<keyword evidence="4" id="KW-1185">Reference proteome</keyword>
<evidence type="ECO:0000256" key="1">
    <source>
        <dbReference type="SAM" id="Coils"/>
    </source>
</evidence>
<sequence length="218" mass="25379" precursor="true">MFKSTLQFAIVSMLFASPAMAQLYVNKSYYPAEYRHHGHHGVIIVNQGPVYPGPVSQTDRWRFQQSIREYHEAIAAQNRAEVKRRELEIAQLQVQRNTLQESVVAHHAEQLLTRRLNRQQRIDHEARELWQQIRSSSPSWPVAFATPWAMERLHVIVDAAKSRDSYSTNSGTVEIAFDELRQAIRTQQLTEVRDERTDALKTLARLERILERVLKLPD</sequence>
<feature type="chain" id="PRO_5022072469" evidence="2">
    <location>
        <begin position="22"/>
        <end position="218"/>
    </location>
</feature>
<dbReference type="KEGG" id="amuc:Pan181_02540"/>
<organism evidence="3 4">
    <name type="scientific">Aeoliella mucimassa</name>
    <dbReference type="NCBI Taxonomy" id="2527972"/>
    <lineage>
        <taxon>Bacteria</taxon>
        <taxon>Pseudomonadati</taxon>
        <taxon>Planctomycetota</taxon>
        <taxon>Planctomycetia</taxon>
        <taxon>Pirellulales</taxon>
        <taxon>Lacipirellulaceae</taxon>
        <taxon>Aeoliella</taxon>
    </lineage>
</organism>
<evidence type="ECO:0000313" key="4">
    <source>
        <dbReference type="Proteomes" id="UP000315750"/>
    </source>
</evidence>
<reference evidence="3 4" key="1">
    <citation type="submission" date="2019-02" db="EMBL/GenBank/DDBJ databases">
        <title>Deep-cultivation of Planctomycetes and their phenomic and genomic characterization uncovers novel biology.</title>
        <authorList>
            <person name="Wiegand S."/>
            <person name="Jogler M."/>
            <person name="Boedeker C."/>
            <person name="Pinto D."/>
            <person name="Vollmers J."/>
            <person name="Rivas-Marin E."/>
            <person name="Kohn T."/>
            <person name="Peeters S.H."/>
            <person name="Heuer A."/>
            <person name="Rast P."/>
            <person name="Oberbeckmann S."/>
            <person name="Bunk B."/>
            <person name="Jeske O."/>
            <person name="Meyerdierks A."/>
            <person name="Storesund J.E."/>
            <person name="Kallscheuer N."/>
            <person name="Luecker S."/>
            <person name="Lage O.M."/>
            <person name="Pohl T."/>
            <person name="Merkel B.J."/>
            <person name="Hornburger P."/>
            <person name="Mueller R.-W."/>
            <person name="Bruemmer F."/>
            <person name="Labrenz M."/>
            <person name="Spormann A.M."/>
            <person name="Op den Camp H."/>
            <person name="Overmann J."/>
            <person name="Amann R."/>
            <person name="Jetten M.S.M."/>
            <person name="Mascher T."/>
            <person name="Medema M.H."/>
            <person name="Devos D.P."/>
            <person name="Kaster A.-K."/>
            <person name="Ovreas L."/>
            <person name="Rohde M."/>
            <person name="Galperin M.Y."/>
            <person name="Jogler C."/>
        </authorList>
    </citation>
    <scope>NUCLEOTIDE SEQUENCE [LARGE SCALE GENOMIC DNA]</scope>
    <source>
        <strain evidence="3 4">Pan181</strain>
    </source>
</reference>
<name>A0A518AHA5_9BACT</name>
<gene>
    <name evidence="3" type="ORF">Pan181_02540</name>
</gene>
<dbReference type="RefSeq" id="WP_145245102.1">
    <property type="nucleotide sequence ID" value="NZ_CP036278.1"/>
</dbReference>
<feature type="signal peptide" evidence="2">
    <location>
        <begin position="1"/>
        <end position="21"/>
    </location>
</feature>
<dbReference type="OrthoDB" id="9949390at2"/>
<proteinExistence type="predicted"/>
<evidence type="ECO:0000313" key="3">
    <source>
        <dbReference type="EMBL" id="QDU54074.1"/>
    </source>
</evidence>
<evidence type="ECO:0000256" key="2">
    <source>
        <dbReference type="SAM" id="SignalP"/>
    </source>
</evidence>
<protein>
    <submittedName>
        <fullName evidence="3">Uncharacterized protein</fullName>
    </submittedName>
</protein>
<accession>A0A518AHA5</accession>
<dbReference type="Proteomes" id="UP000315750">
    <property type="component" value="Chromosome"/>
</dbReference>
<dbReference type="EMBL" id="CP036278">
    <property type="protein sequence ID" value="QDU54074.1"/>
    <property type="molecule type" value="Genomic_DNA"/>
</dbReference>
<dbReference type="AlphaFoldDB" id="A0A518AHA5"/>
<feature type="coiled-coil region" evidence="1">
    <location>
        <begin position="73"/>
        <end position="102"/>
    </location>
</feature>
<keyword evidence="2" id="KW-0732">Signal</keyword>